<dbReference type="InterPro" id="IPR001613">
    <property type="entry name" value="Flavin_amine_oxidase"/>
</dbReference>
<feature type="binding site" evidence="5">
    <location>
        <begin position="120"/>
        <end position="123"/>
    </location>
    <ligand>
        <name>FAD</name>
        <dbReference type="ChEBI" id="CHEBI:57692"/>
    </ligand>
</feature>
<keyword evidence="2 6" id="KW-0285">Flavoprotein</keyword>
<dbReference type="GO" id="GO:0001716">
    <property type="term" value="F:L-amino-acid oxidase activity"/>
    <property type="evidence" value="ECO:0007669"/>
    <property type="project" value="TreeGrafter"/>
</dbReference>
<feature type="binding site" evidence="5">
    <location>
        <position position="482"/>
    </location>
    <ligand>
        <name>FAD</name>
        <dbReference type="ChEBI" id="CHEBI:57692"/>
    </ligand>
</feature>
<dbReference type="Proteomes" id="UP000694580">
    <property type="component" value="Chromosome 2"/>
</dbReference>
<protein>
    <recommendedName>
        <fullName evidence="6">Amine oxidase</fullName>
        <ecNumber evidence="6">1.4.3.-</ecNumber>
    </recommendedName>
</protein>
<dbReference type="Gene3D" id="1.10.405.10">
    <property type="entry name" value="Guanine Nucleotide Dissociation Inhibitor, domain 1"/>
    <property type="match status" value="1"/>
</dbReference>
<evidence type="ECO:0000256" key="4">
    <source>
        <dbReference type="ARBA" id="ARBA00023002"/>
    </source>
</evidence>
<proteinExistence type="inferred from homology"/>
<keyword evidence="9" id="KW-1185">Reference proteome</keyword>
<evidence type="ECO:0000256" key="1">
    <source>
        <dbReference type="ARBA" id="ARBA00001974"/>
    </source>
</evidence>
<gene>
    <name evidence="8" type="primary">il4i1</name>
</gene>
<evidence type="ECO:0000256" key="3">
    <source>
        <dbReference type="ARBA" id="ARBA00022827"/>
    </source>
</evidence>
<evidence type="ECO:0000256" key="2">
    <source>
        <dbReference type="ARBA" id="ARBA00022630"/>
    </source>
</evidence>
<dbReference type="InterPro" id="IPR002937">
    <property type="entry name" value="Amino_oxidase"/>
</dbReference>
<dbReference type="GO" id="GO:0009063">
    <property type="term" value="P:amino acid catabolic process"/>
    <property type="evidence" value="ECO:0007669"/>
    <property type="project" value="TreeGrafter"/>
</dbReference>
<dbReference type="Pfam" id="PF01593">
    <property type="entry name" value="Amino_oxidase"/>
    <property type="match status" value="1"/>
</dbReference>
<dbReference type="PANTHER" id="PTHR10742">
    <property type="entry name" value="FLAVIN MONOAMINE OXIDASE"/>
    <property type="match status" value="1"/>
</dbReference>
<dbReference type="GO" id="GO:0005576">
    <property type="term" value="C:extracellular region"/>
    <property type="evidence" value="ECO:0007669"/>
    <property type="project" value="UniProtKB-SubCell"/>
</dbReference>
<dbReference type="Gene3D" id="3.50.50.60">
    <property type="entry name" value="FAD/NAD(P)-binding domain"/>
    <property type="match status" value="2"/>
</dbReference>
<comment type="cofactor">
    <cofactor evidence="1 6">
        <name>FAD</name>
        <dbReference type="ChEBI" id="CHEBI:57692"/>
    </cofactor>
</comment>
<dbReference type="GeneTree" id="ENSGT00940000160928"/>
<dbReference type="PRINTS" id="PR00757">
    <property type="entry name" value="AMINEOXDASEF"/>
</dbReference>
<dbReference type="EC" id="1.4.3.-" evidence="6"/>
<reference evidence="8 9" key="1">
    <citation type="submission" date="2020-06" db="EMBL/GenBank/DDBJ databases">
        <authorList>
            <consortium name="Wellcome Sanger Institute Data Sharing"/>
        </authorList>
    </citation>
    <scope>NUCLEOTIDE SEQUENCE [LARGE SCALE GENOMIC DNA]</scope>
</reference>
<evidence type="ECO:0000313" key="9">
    <source>
        <dbReference type="Proteomes" id="UP000694580"/>
    </source>
</evidence>
<accession>A0AAY4CX98</accession>
<reference evidence="8" key="3">
    <citation type="submission" date="2025-09" db="UniProtKB">
        <authorList>
            <consortium name="Ensembl"/>
        </authorList>
    </citation>
    <scope>IDENTIFICATION</scope>
</reference>
<name>A0AAY4CX98_9TELE</name>
<dbReference type="SUPFAM" id="SSF54373">
    <property type="entry name" value="FAD-linked reductases, C-terminal domain"/>
    <property type="match status" value="1"/>
</dbReference>
<organism evidence="8 9">
    <name type="scientific">Denticeps clupeoides</name>
    <name type="common">denticle herring</name>
    <dbReference type="NCBI Taxonomy" id="299321"/>
    <lineage>
        <taxon>Eukaryota</taxon>
        <taxon>Metazoa</taxon>
        <taxon>Chordata</taxon>
        <taxon>Craniata</taxon>
        <taxon>Vertebrata</taxon>
        <taxon>Euteleostomi</taxon>
        <taxon>Actinopterygii</taxon>
        <taxon>Neopterygii</taxon>
        <taxon>Teleostei</taxon>
        <taxon>Clupei</taxon>
        <taxon>Clupeiformes</taxon>
        <taxon>Denticipitoidei</taxon>
        <taxon>Denticipitidae</taxon>
        <taxon>Denticeps</taxon>
    </lineage>
</organism>
<evidence type="ECO:0000256" key="5">
    <source>
        <dbReference type="PIRSR" id="PIRSR601613-1"/>
    </source>
</evidence>
<evidence type="ECO:0000313" key="8">
    <source>
        <dbReference type="Ensembl" id="ENSDCDP00010036881.1"/>
    </source>
</evidence>
<reference evidence="8" key="2">
    <citation type="submission" date="2025-08" db="UniProtKB">
        <authorList>
            <consortium name="Ensembl"/>
        </authorList>
    </citation>
    <scope>IDENTIFICATION</scope>
</reference>
<dbReference type="Gene3D" id="3.30.70.2100">
    <property type="match status" value="1"/>
</dbReference>
<feature type="binding site" evidence="5">
    <location>
        <position position="286"/>
    </location>
    <ligand>
        <name>FAD</name>
        <dbReference type="ChEBI" id="CHEBI:57692"/>
    </ligand>
</feature>
<dbReference type="Gene3D" id="1.10.10.1620">
    <property type="match status" value="1"/>
</dbReference>
<dbReference type="Ensembl" id="ENSDCDT00010046375.1">
    <property type="protein sequence ID" value="ENSDCDP00010036881.1"/>
    <property type="gene ID" value="ENSDCDG00010023793.1"/>
</dbReference>
<keyword evidence="4 6" id="KW-0560">Oxidoreductase</keyword>
<evidence type="ECO:0000259" key="7">
    <source>
        <dbReference type="Pfam" id="PF01593"/>
    </source>
</evidence>
<feature type="domain" description="Amine oxidase" evidence="7">
    <location>
        <begin position="76"/>
        <end position="505"/>
    </location>
</feature>
<dbReference type="PANTHER" id="PTHR10742:SF342">
    <property type="entry name" value="AMINE OXIDASE"/>
    <property type="match status" value="1"/>
</dbReference>
<keyword evidence="3 6" id="KW-0274">FAD</keyword>
<dbReference type="InterPro" id="IPR050281">
    <property type="entry name" value="Flavin_monoamine_oxidase"/>
</dbReference>
<dbReference type="AlphaFoldDB" id="A0AAY4CX98"/>
<dbReference type="SUPFAM" id="SSF51905">
    <property type="entry name" value="FAD/NAD(P)-binding domain"/>
    <property type="match status" value="1"/>
</dbReference>
<evidence type="ECO:0000256" key="6">
    <source>
        <dbReference type="RuleBase" id="RU362067"/>
    </source>
</evidence>
<sequence length="513" mass="56800">MGRMLLKIFEGYSVFFPPPVPVAVVLVIVYTASGTEEDPIQKCLADPDYDTLYSIMTKGLPVAKTSLDVVIVGGGVAGLIGAKYLEDAGHKVTIIEASNRLGGRVQTYYNEKEGWYAELGAMRIPEVHKILINFLSTLNLKLTQFIQDDPSTFYYVNGNLGRSGVIERKPDLLKYNVTPSERGKTAAQLFDKALDIGCNATMTKYDSYSVKEYLVNVAKLSHGAIRMIGDVLNENSFFYTGLTEMLFIQSDIRDNMMYFEIAGGMESLIKAIDKTLNCTILLESKVKQISQTGGKVKVKFQQPGRPSTLKSISADYVLVTATAKATQLIEFNPPLSTLKMEALRSVHYSSSTKVVLSFSKRFWELDGIQGGKSITDRPSRFIYYPSHKFPGDGGALLASYTCSDDSMLFQGLSDQELMEVVLNDLVKMHGDEIRSLCTGVVVKKWSNDPYSLGAFAIFTPFQRTEYAAALSQSEGRIHFAGEHTATPHAWIETAMKSAFRAIQNINDQTKKLP</sequence>
<feature type="binding site" evidence="5">
    <location>
        <position position="123"/>
    </location>
    <ligand>
        <name>substrate</name>
    </ligand>
</feature>
<comment type="similarity">
    <text evidence="6">Belongs to the flavin monoamine oxidase family.</text>
</comment>
<dbReference type="InterPro" id="IPR036188">
    <property type="entry name" value="FAD/NAD-bd_sf"/>
</dbReference>
<feature type="binding site" evidence="5">
    <location>
        <begin position="96"/>
        <end position="97"/>
    </location>
    <ligand>
        <name>FAD</name>
        <dbReference type="ChEBI" id="CHEBI:57692"/>
    </ligand>
</feature>